<dbReference type="Proteomes" id="UP000245582">
    <property type="component" value="Unassembled WGS sequence"/>
</dbReference>
<feature type="transmembrane region" description="Helical" evidence="1">
    <location>
        <begin position="206"/>
        <end position="231"/>
    </location>
</feature>
<feature type="transmembrane region" description="Helical" evidence="1">
    <location>
        <begin position="20"/>
        <end position="42"/>
    </location>
</feature>
<feature type="transmembrane region" description="Helical" evidence="1">
    <location>
        <begin position="77"/>
        <end position="100"/>
    </location>
</feature>
<comment type="caution">
    <text evidence="2">The sequence shown here is derived from an EMBL/GenBank/DDBJ whole genome shotgun (WGS) entry which is preliminary data.</text>
</comment>
<accession>A0A2U2RSY0</accession>
<feature type="transmembrane region" description="Helical" evidence="1">
    <location>
        <begin position="173"/>
        <end position="194"/>
    </location>
</feature>
<organism evidence="2 3">
    <name type="scientific">Bifidobacterium longum</name>
    <dbReference type="NCBI Taxonomy" id="216816"/>
    <lineage>
        <taxon>Bacteria</taxon>
        <taxon>Bacillati</taxon>
        <taxon>Actinomycetota</taxon>
        <taxon>Actinomycetes</taxon>
        <taxon>Bifidobacteriales</taxon>
        <taxon>Bifidobacteriaceae</taxon>
        <taxon>Bifidobacterium</taxon>
    </lineage>
</organism>
<keyword evidence="1" id="KW-0472">Membrane</keyword>
<dbReference type="InterPro" id="IPR036259">
    <property type="entry name" value="MFS_trans_sf"/>
</dbReference>
<keyword evidence="1" id="KW-1133">Transmembrane helix</keyword>
<feature type="transmembrane region" description="Helical" evidence="1">
    <location>
        <begin position="112"/>
        <end position="136"/>
    </location>
</feature>
<dbReference type="AlphaFoldDB" id="A0A2U2RSY0"/>
<protein>
    <recommendedName>
        <fullName evidence="4">MFS transporter</fullName>
    </recommendedName>
</protein>
<evidence type="ECO:0000256" key="1">
    <source>
        <dbReference type="SAM" id="Phobius"/>
    </source>
</evidence>
<gene>
    <name evidence="2" type="ORF">CWE05_05150</name>
</gene>
<evidence type="ECO:0000313" key="2">
    <source>
        <dbReference type="EMBL" id="PWH08874.1"/>
    </source>
</evidence>
<proteinExistence type="predicted"/>
<evidence type="ECO:0008006" key="4">
    <source>
        <dbReference type="Google" id="ProtNLM"/>
    </source>
</evidence>
<keyword evidence="1" id="KW-0812">Transmembrane</keyword>
<reference evidence="2 3" key="1">
    <citation type="submission" date="2017-11" db="EMBL/GenBank/DDBJ databases">
        <title>Draft genome sequence of Bifidobacterium longum UMA026, isolated from Holstein dairy cow feces.</title>
        <authorList>
            <person name="Albert K."/>
            <person name="Sela D.A."/>
        </authorList>
    </citation>
    <scope>NUCLEOTIDE SEQUENCE [LARGE SCALE GENOMIC DNA]</scope>
    <source>
        <strain evidence="2 3">UMA026</strain>
    </source>
</reference>
<dbReference type="InterPro" id="IPR011701">
    <property type="entry name" value="MFS"/>
</dbReference>
<dbReference type="EMBL" id="PHUM01000005">
    <property type="protein sequence ID" value="PWH08874.1"/>
    <property type="molecule type" value="Genomic_DNA"/>
</dbReference>
<sequence length="284" mass="29678">MGLAANFVTLTLFLAGGSRIIGVRAAMACYPLIMIVLAIIVLRNTPADFLRTSGGDAQRPTAGEGLRSVAAAVRSPIVWTTGMAAMTCYVVYIAATTYALPLFQDTYGMPSQLVAVLGMVNTGVFPVVSALASGLVARRFPTSPCWMAALFVIATFLGVVIMVMPAGGSPVPVIVVTALLALSCYGIRAVYFVPIGEYGTDPRHSATVMSVASFLGYLPSFFAYPLFGAIIDASGGGIAAQRTVFALVVASCAAEAVFSLASHRLIVRRRRDTGWPAPIAVDVS</sequence>
<evidence type="ECO:0000313" key="3">
    <source>
        <dbReference type="Proteomes" id="UP000245582"/>
    </source>
</evidence>
<dbReference type="Pfam" id="PF07690">
    <property type="entry name" value="MFS_1"/>
    <property type="match status" value="1"/>
</dbReference>
<dbReference type="GO" id="GO:0022857">
    <property type="term" value="F:transmembrane transporter activity"/>
    <property type="evidence" value="ECO:0007669"/>
    <property type="project" value="InterPro"/>
</dbReference>
<dbReference type="CDD" id="cd06174">
    <property type="entry name" value="MFS"/>
    <property type="match status" value="1"/>
</dbReference>
<name>A0A2U2RSY0_BIFLN</name>
<dbReference type="SUPFAM" id="SSF103473">
    <property type="entry name" value="MFS general substrate transporter"/>
    <property type="match status" value="1"/>
</dbReference>
<dbReference type="Gene3D" id="1.20.1250.20">
    <property type="entry name" value="MFS general substrate transporter like domains"/>
    <property type="match status" value="1"/>
</dbReference>
<feature type="transmembrane region" description="Helical" evidence="1">
    <location>
        <begin position="243"/>
        <end position="261"/>
    </location>
</feature>
<feature type="transmembrane region" description="Helical" evidence="1">
    <location>
        <begin position="148"/>
        <end position="167"/>
    </location>
</feature>